<dbReference type="Gene3D" id="2.60.34.10">
    <property type="entry name" value="Substrate Binding Domain Of DNAk, Chain A, domain 1"/>
    <property type="match status" value="1"/>
</dbReference>
<dbReference type="GO" id="GO:0000774">
    <property type="term" value="F:adenyl-nucleotide exchange factor activity"/>
    <property type="evidence" value="ECO:0000318"/>
    <property type="project" value="GO_Central"/>
</dbReference>
<reference evidence="9 10" key="1">
    <citation type="journal article" date="2007" name="Science">
        <title>The Chlamydomonas genome reveals the evolution of key animal and plant functions.</title>
        <authorList>
            <person name="Merchant S.S."/>
            <person name="Prochnik S.E."/>
            <person name="Vallon O."/>
            <person name="Harris E.H."/>
            <person name="Karpowicz S.J."/>
            <person name="Witman G.B."/>
            <person name="Terry A."/>
            <person name="Salamov A."/>
            <person name="Fritz-Laylin L.K."/>
            <person name="Marechal-Drouard L."/>
            <person name="Marshall W.F."/>
            <person name="Qu L.H."/>
            <person name="Nelson D.R."/>
            <person name="Sanderfoot A.A."/>
            <person name="Spalding M.H."/>
            <person name="Kapitonov V.V."/>
            <person name="Ren Q."/>
            <person name="Ferris P."/>
            <person name="Lindquist E."/>
            <person name="Shapiro H."/>
            <person name="Lucas S.M."/>
            <person name="Grimwood J."/>
            <person name="Schmutz J."/>
            <person name="Cardol P."/>
            <person name="Cerutti H."/>
            <person name="Chanfreau G."/>
            <person name="Chen C.L."/>
            <person name="Cognat V."/>
            <person name="Croft M.T."/>
            <person name="Dent R."/>
            <person name="Dutcher S."/>
            <person name="Fernandez E."/>
            <person name="Fukuzawa H."/>
            <person name="Gonzalez-Ballester D."/>
            <person name="Gonzalez-Halphen D."/>
            <person name="Hallmann A."/>
            <person name="Hanikenne M."/>
            <person name="Hippler M."/>
            <person name="Inwood W."/>
            <person name="Jabbari K."/>
            <person name="Kalanon M."/>
            <person name="Kuras R."/>
            <person name="Lefebvre P.A."/>
            <person name="Lemaire S.D."/>
            <person name="Lobanov A.V."/>
            <person name="Lohr M."/>
            <person name="Manuell A."/>
            <person name="Meier I."/>
            <person name="Mets L."/>
            <person name="Mittag M."/>
            <person name="Mittelmeier T."/>
            <person name="Moroney J.V."/>
            <person name="Moseley J."/>
            <person name="Napoli C."/>
            <person name="Nedelcu A.M."/>
            <person name="Niyogi K."/>
            <person name="Novoselov S.V."/>
            <person name="Paulsen I.T."/>
            <person name="Pazour G."/>
            <person name="Purton S."/>
            <person name="Ral J.P."/>
            <person name="Riano-Pachon D.M."/>
            <person name="Riekhof W."/>
            <person name="Rymarquis L."/>
            <person name="Schroda M."/>
            <person name="Stern D."/>
            <person name="Umen J."/>
            <person name="Willows R."/>
            <person name="Wilson N."/>
            <person name="Zimmer S.L."/>
            <person name="Allmer J."/>
            <person name="Balk J."/>
            <person name="Bisova K."/>
            <person name="Chen C.J."/>
            <person name="Elias M."/>
            <person name="Gendler K."/>
            <person name="Hauser C."/>
            <person name="Lamb M.R."/>
            <person name="Ledford H."/>
            <person name="Long J.C."/>
            <person name="Minagawa J."/>
            <person name="Page M.D."/>
            <person name="Pan J."/>
            <person name="Pootakham W."/>
            <person name="Roje S."/>
            <person name="Rose A."/>
            <person name="Stahlberg E."/>
            <person name="Terauchi A.M."/>
            <person name="Yang P."/>
            <person name="Ball S."/>
            <person name="Bowler C."/>
            <person name="Dieckmann C.L."/>
            <person name="Gladyshev V.N."/>
            <person name="Green P."/>
            <person name="Jorgensen R."/>
            <person name="Mayfield S."/>
            <person name="Mueller-Roeber B."/>
            <person name="Rajamani S."/>
            <person name="Sayre R.T."/>
            <person name="Brokstein P."/>
            <person name="Dubchak I."/>
            <person name="Goodstein D."/>
            <person name="Hornick L."/>
            <person name="Huang Y.W."/>
            <person name="Jhaveri J."/>
            <person name="Luo Y."/>
            <person name="Martinez D."/>
            <person name="Ngau W.C."/>
            <person name="Otillar B."/>
            <person name="Poliakov A."/>
            <person name="Porter A."/>
            <person name="Szajkowski L."/>
            <person name="Werner G."/>
            <person name="Zhou K."/>
            <person name="Grigoriev I.V."/>
            <person name="Rokhsar D.S."/>
            <person name="Grossman A.R."/>
        </authorList>
    </citation>
    <scope>NUCLEOTIDE SEQUENCE [LARGE SCALE GENOMIC DNA]</scope>
    <source>
        <strain evidence="10">CC-503</strain>
    </source>
</reference>
<dbReference type="Gene3D" id="3.30.420.40">
    <property type="match status" value="2"/>
</dbReference>
<dbReference type="Pfam" id="PF00012">
    <property type="entry name" value="HSP70"/>
    <property type="match status" value="1"/>
</dbReference>
<dbReference type="PRINTS" id="PR00301">
    <property type="entry name" value="HEATSHOCK70"/>
</dbReference>
<dbReference type="STRING" id="3055.A0A2K3DAF7"/>
<keyword evidence="5" id="KW-0067">ATP-binding</keyword>
<dbReference type="FunFam" id="3.30.30.30:FF:000010">
    <property type="entry name" value="Heat shock 70 kDa protein 17"/>
    <property type="match status" value="1"/>
</dbReference>
<dbReference type="Proteomes" id="UP000006906">
    <property type="component" value="Chromosome 10"/>
</dbReference>
<feature type="compositionally biased region" description="Low complexity" evidence="7">
    <location>
        <begin position="678"/>
        <end position="700"/>
    </location>
</feature>
<evidence type="ECO:0000256" key="3">
    <source>
        <dbReference type="ARBA" id="ARBA00022741"/>
    </source>
</evidence>
<dbReference type="GO" id="GO:0140662">
    <property type="term" value="F:ATP-dependent protein folding chaperone"/>
    <property type="evidence" value="ECO:0007669"/>
    <property type="project" value="InterPro"/>
</dbReference>
<evidence type="ECO:0000256" key="4">
    <source>
        <dbReference type="ARBA" id="ARBA00022824"/>
    </source>
</evidence>
<dbReference type="InterPro" id="IPR029047">
    <property type="entry name" value="HSP70_peptide-bd_sf"/>
</dbReference>
<dbReference type="SUPFAM" id="SSF100934">
    <property type="entry name" value="Heat shock protein 70kD (HSP70), C-terminal subdomain"/>
    <property type="match status" value="1"/>
</dbReference>
<dbReference type="InterPro" id="IPR029048">
    <property type="entry name" value="HSP70_C_sf"/>
</dbReference>
<protein>
    <submittedName>
        <fullName evidence="9">Uncharacterized protein</fullName>
    </submittedName>
</protein>
<dbReference type="AlphaFoldDB" id="A0A2K3DAF7"/>
<keyword evidence="4" id="KW-0256">Endoplasmic reticulum</keyword>
<feature type="compositionally biased region" description="Basic and acidic residues" evidence="7">
    <location>
        <begin position="582"/>
        <end position="616"/>
    </location>
</feature>
<dbReference type="ExpressionAtlas" id="A0A2K3DAF7">
    <property type="expression patterns" value="baseline"/>
</dbReference>
<evidence type="ECO:0000256" key="8">
    <source>
        <dbReference type="SAM" id="SignalP"/>
    </source>
</evidence>
<name>A0A2K3DAF7_CHLRE</name>
<dbReference type="CDD" id="cd10230">
    <property type="entry name" value="ASKHA_NBD_HSP70_HYOU1"/>
    <property type="match status" value="1"/>
</dbReference>
<dbReference type="InterPro" id="IPR018181">
    <property type="entry name" value="Heat_shock_70_CS"/>
</dbReference>
<dbReference type="PANTHER" id="PTHR45639:SF3">
    <property type="entry name" value="HYPOXIA UP-REGULATED PROTEIN 1"/>
    <property type="match status" value="1"/>
</dbReference>
<feature type="chain" id="PRO_5014353120" evidence="8">
    <location>
        <begin position="21"/>
        <end position="1124"/>
    </location>
</feature>
<accession>A0A2K3DAF7</accession>
<dbReference type="SUPFAM" id="SSF53067">
    <property type="entry name" value="Actin-like ATPase domain"/>
    <property type="match status" value="2"/>
</dbReference>
<gene>
    <name evidence="9" type="ORF">CHLRE_10g439900v5</name>
</gene>
<dbReference type="GeneID" id="5715965"/>
<dbReference type="PaxDb" id="3055-EDP05802"/>
<dbReference type="GO" id="GO:0005788">
    <property type="term" value="C:endoplasmic reticulum lumen"/>
    <property type="evidence" value="ECO:0007669"/>
    <property type="project" value="UniProtKB-SubCell"/>
</dbReference>
<feature type="region of interest" description="Disordered" evidence="7">
    <location>
        <begin position="919"/>
        <end position="1124"/>
    </location>
</feature>
<dbReference type="OMA" id="VNQQAHI"/>
<dbReference type="Gene3D" id="3.90.640.10">
    <property type="entry name" value="Actin, Chain A, domain 4"/>
    <property type="match status" value="1"/>
</dbReference>
<evidence type="ECO:0000313" key="10">
    <source>
        <dbReference type="Proteomes" id="UP000006906"/>
    </source>
</evidence>
<evidence type="ECO:0000313" key="9">
    <source>
        <dbReference type="EMBL" id="PNW77513.1"/>
    </source>
</evidence>
<feature type="compositionally biased region" description="Basic and acidic residues" evidence="7">
    <location>
        <begin position="630"/>
        <end position="677"/>
    </location>
</feature>
<dbReference type="OrthoDB" id="10262720at2759"/>
<dbReference type="RefSeq" id="XP_042920174.1">
    <property type="nucleotide sequence ID" value="XM_043066777.1"/>
</dbReference>
<feature type="compositionally biased region" description="Basic and acidic residues" evidence="7">
    <location>
        <begin position="930"/>
        <end position="954"/>
    </location>
</feature>
<evidence type="ECO:0000256" key="1">
    <source>
        <dbReference type="ARBA" id="ARBA00004319"/>
    </source>
</evidence>
<feature type="compositionally biased region" description="Basic and acidic residues" evidence="7">
    <location>
        <begin position="1001"/>
        <end position="1124"/>
    </location>
</feature>
<keyword evidence="2 8" id="KW-0732">Signal</keyword>
<keyword evidence="10" id="KW-1185">Reference proteome</keyword>
<evidence type="ECO:0000256" key="7">
    <source>
        <dbReference type="SAM" id="MobiDB-lite"/>
    </source>
</evidence>
<feature type="compositionally biased region" description="Acidic residues" evidence="7">
    <location>
        <begin position="955"/>
        <end position="967"/>
    </location>
</feature>
<keyword evidence="6" id="KW-0143">Chaperone</keyword>
<dbReference type="GO" id="GO:0005524">
    <property type="term" value="F:ATP binding"/>
    <property type="evidence" value="ECO:0007669"/>
    <property type="project" value="UniProtKB-KW"/>
</dbReference>
<keyword evidence="3" id="KW-0547">Nucleotide-binding</keyword>
<feature type="compositionally biased region" description="Low complexity" evidence="7">
    <location>
        <begin position="568"/>
        <end position="581"/>
    </location>
</feature>
<dbReference type="PROSITE" id="PS01036">
    <property type="entry name" value="HSP70_3"/>
    <property type="match status" value="1"/>
</dbReference>
<dbReference type="EMBL" id="CM008971">
    <property type="protein sequence ID" value="PNW77513.1"/>
    <property type="molecule type" value="Genomic_DNA"/>
</dbReference>
<evidence type="ECO:0000256" key="2">
    <source>
        <dbReference type="ARBA" id="ARBA00022729"/>
    </source>
</evidence>
<proteinExistence type="predicted"/>
<feature type="region of interest" description="Disordered" evidence="7">
    <location>
        <begin position="882"/>
        <end position="907"/>
    </location>
</feature>
<dbReference type="PANTHER" id="PTHR45639">
    <property type="entry name" value="HSC70CB, ISOFORM G-RELATED"/>
    <property type="match status" value="1"/>
</dbReference>
<dbReference type="InterPro" id="IPR013126">
    <property type="entry name" value="Hsp_70_fam"/>
</dbReference>
<dbReference type="Gene3D" id="3.30.30.30">
    <property type="match status" value="1"/>
</dbReference>
<evidence type="ECO:0000256" key="6">
    <source>
        <dbReference type="ARBA" id="ARBA00023186"/>
    </source>
</evidence>
<dbReference type="InterPro" id="IPR043129">
    <property type="entry name" value="ATPase_NBD"/>
</dbReference>
<feature type="region of interest" description="Disordered" evidence="7">
    <location>
        <begin position="567"/>
        <end position="700"/>
    </location>
</feature>
<dbReference type="InParanoid" id="A0A2K3DAF7"/>
<sequence>MGRLVGAVAALLLLAATANGALMSIDLGSEYLKVCLVKPGRTPISIAVNEMSKRKSPALVGVVNGERLLGEEAFSFAVRYPEQIVARARDMLGKDAEDPTLTALFQQHGLPYKLVANAERDGAASVQIGEEVYSPEELVGSILYYARQIAEEQAGGPVTDAVITVPAYFGQRQRQAMADAADLAGLNLMGLINAHTAAALQYGIERDFANRSQTILLYDMGSGTTEVALVKFSVYTVKEAGKPKVYNQLEVRDVDWDDSLGGNQLDMVLARHFAAQFSQKAKLPDVDVLQLPKAMAKLRRQVRRTKEMLSANSAAPCTVEELYDGKDFQSSITRDEFEDLAADFFSRAAAPLKRIIERNGLKPEDLDAVELIGGGSRVPRLQAALSEVLGGRGLDRHLDADEAVALGAGLFAANLSTSFRLRKFGMVDLTMYGVSLSLDHVVLGDAAAAAAPEGAEPLQKVRNLLPFMKKLPNKRVVRLDGVAADPLRFSLAYNASTHHGLPPGVKAAELADFEATGVEDVIKRYNTSGQISLRFEADYSGLLRLDKVEAVVEYEVMEEKIIEVPVNETDTATGAEGAGADADTKAEKSGEAEEKAAKADAEAAGDKAEEKEKAEKDEGDDDSDTNGNSDEDKAEGAKEEGEGGAGKEEGGEKAEGGEEKAGGDKAEEAEGEAKEGADAGAGSANATNASNSTANAKPATVIKRIQVPKQKVAKVPLKVGGRGWLFPALSGPVRAASKTVLAKFVAAEAVKRDLAKSRNDLESYIIAMKEALETDELMQKVSTEEQRESFRARLTAEEDWLYMEADEGEGAQQFKDRLQQLRDIGEPIKRRAEELELRPKLLETVRKQLELKQSVVKAWADTKPWITEEEREGMAKQLAEVEADLNAKEESQSKKADHEEPAFSVTEVAASWDKFDKAFNKLNNKKKPKPPPEPKPAADGEGKAEDAGAGKAEAEGEGADGDADADADATKADADAGAGADGADGDAGAKSNAQADDGKEEEAKKEAPKKEAPKKEQAKKEEPKKKEAPKKEAKKEDPKKAKKEAPKKDDKKGKADAKKDAKKEAPKKETKKEAPKKDAPKKEAPKKEAPKKEAPKKEAGGKDKDAGKDDKKSWSWNKKKGEEL</sequence>
<dbReference type="FunFam" id="3.90.640.10:FF:000004">
    <property type="entry name" value="Heat shock 70 kDa protein 4"/>
    <property type="match status" value="1"/>
</dbReference>
<comment type="subcellular location">
    <subcellularLocation>
        <location evidence="1">Endoplasmic reticulum lumen</location>
    </subcellularLocation>
</comment>
<dbReference type="KEGG" id="cre:CHLRE_10g439900v5"/>
<dbReference type="Gramene" id="PNW77513">
    <property type="protein sequence ID" value="PNW77513"/>
    <property type="gene ID" value="CHLRE_10g439900v5"/>
</dbReference>
<organism evidence="9 10">
    <name type="scientific">Chlamydomonas reinhardtii</name>
    <name type="common">Chlamydomonas smithii</name>
    <dbReference type="NCBI Taxonomy" id="3055"/>
    <lineage>
        <taxon>Eukaryota</taxon>
        <taxon>Viridiplantae</taxon>
        <taxon>Chlorophyta</taxon>
        <taxon>core chlorophytes</taxon>
        <taxon>Chlorophyceae</taxon>
        <taxon>CS clade</taxon>
        <taxon>Chlamydomonadales</taxon>
        <taxon>Chlamydomonadaceae</taxon>
        <taxon>Chlamydomonas</taxon>
    </lineage>
</organism>
<feature type="signal peptide" evidence="8">
    <location>
        <begin position="1"/>
        <end position="20"/>
    </location>
</feature>
<dbReference type="FunCoup" id="A0A2K3DAF7">
    <property type="interactions" value="1784"/>
</dbReference>
<feature type="compositionally biased region" description="Basic and acidic residues" evidence="7">
    <location>
        <begin position="885"/>
        <end position="901"/>
    </location>
</feature>
<evidence type="ECO:0000256" key="5">
    <source>
        <dbReference type="ARBA" id="ARBA00022840"/>
    </source>
</evidence>
<dbReference type="Gene3D" id="1.20.1270.10">
    <property type="match status" value="1"/>
</dbReference>
<dbReference type="GO" id="GO:0034663">
    <property type="term" value="C:endoplasmic reticulum chaperone complex"/>
    <property type="evidence" value="ECO:0000318"/>
    <property type="project" value="GO_Central"/>
</dbReference>